<dbReference type="RefSeq" id="WP_105195223.1">
    <property type="nucleotide sequence ID" value="NZ_OLKH01000045.1"/>
</dbReference>
<keyword evidence="4" id="KW-0119">Carbohydrate metabolism</keyword>
<dbReference type="Pfam" id="PF01522">
    <property type="entry name" value="Polysacc_deac_1"/>
    <property type="match status" value="1"/>
</dbReference>
<dbReference type="GO" id="GO:0005975">
    <property type="term" value="P:carbohydrate metabolic process"/>
    <property type="evidence" value="ECO:0007669"/>
    <property type="project" value="InterPro"/>
</dbReference>
<dbReference type="PANTHER" id="PTHR46471:SF2">
    <property type="entry name" value="CHITIN DEACETYLASE-RELATED"/>
    <property type="match status" value="1"/>
</dbReference>
<dbReference type="CDD" id="cd10917">
    <property type="entry name" value="CE4_NodB_like_6s_7s"/>
    <property type="match status" value="1"/>
</dbReference>
<dbReference type="AlphaFoldDB" id="A0A2N9P760"/>
<organism evidence="6 7">
    <name type="scientific">Flavobacterium columnare</name>
    <dbReference type="NCBI Taxonomy" id="996"/>
    <lineage>
        <taxon>Bacteria</taxon>
        <taxon>Pseudomonadati</taxon>
        <taxon>Bacteroidota</taxon>
        <taxon>Flavobacteriia</taxon>
        <taxon>Flavobacteriales</taxon>
        <taxon>Flavobacteriaceae</taxon>
        <taxon>Flavobacterium</taxon>
    </lineage>
</organism>
<protein>
    <submittedName>
        <fullName evidence="6">Peptidoglycan-N-acetylglucosamine deacetylase</fullName>
        <ecNumber evidence="6">3.5.1.104</ecNumber>
    </submittedName>
</protein>
<dbReference type="EMBL" id="OLKH01000045">
    <property type="protein sequence ID" value="SPE76175.1"/>
    <property type="molecule type" value="Genomic_DNA"/>
</dbReference>
<name>A0A2N9P760_9FLAO</name>
<evidence type="ECO:0000256" key="1">
    <source>
        <dbReference type="ARBA" id="ARBA00022723"/>
    </source>
</evidence>
<evidence type="ECO:0000313" key="7">
    <source>
        <dbReference type="Proteomes" id="UP000238180"/>
    </source>
</evidence>
<dbReference type="PANTHER" id="PTHR46471">
    <property type="entry name" value="CHITIN DEACETYLASE"/>
    <property type="match status" value="1"/>
</dbReference>
<keyword evidence="2" id="KW-0732">Signal</keyword>
<dbReference type="GO" id="GO:0016810">
    <property type="term" value="F:hydrolase activity, acting on carbon-nitrogen (but not peptide) bonds"/>
    <property type="evidence" value="ECO:0007669"/>
    <property type="project" value="InterPro"/>
</dbReference>
<evidence type="ECO:0000256" key="3">
    <source>
        <dbReference type="ARBA" id="ARBA00022801"/>
    </source>
</evidence>
<evidence type="ECO:0000313" key="6">
    <source>
        <dbReference type="EMBL" id="SPE76175.1"/>
    </source>
</evidence>
<dbReference type="GO" id="GO:0046872">
    <property type="term" value="F:metal ion binding"/>
    <property type="evidence" value="ECO:0007669"/>
    <property type="project" value="UniProtKB-KW"/>
</dbReference>
<sequence>MTKRLAEYSNVYNFKISFFIGFLFAMQFCFASNGPDKIAKIDRALWPYPINSAHNFDVASKCEMIAFSKAFKAYEGLNETELQQKLDLKKVSVSSVREWETKTKQIILSNFKSLTKASLQDLIGINEINKWEDVAKINPEPKMPSALKAWYHASLDFYDKYLYEQCRLASLYPRITSEIGLLSKNEINGFNLSEKQFLLTFDDGPTIKNGNTDKMVKVLNEQHQKGVFFVLGDALQKRMQTDKQIQNLYQGHLLASHGKTHVSHQKLVDWKTSLNFTSGLIQQLTDSDKPVYFRPPYGQRTEELAKSLGASQSKVVLWNIDSQDWNAYITAREVADRQISLMLLWRRGILLFHDVHEKAQIAVPHILNYFKGTGIQWVQPNEL</sequence>
<dbReference type="InterPro" id="IPR002509">
    <property type="entry name" value="NODB_dom"/>
</dbReference>
<feature type="domain" description="NodB homology" evidence="5">
    <location>
        <begin position="195"/>
        <end position="378"/>
    </location>
</feature>
<dbReference type="Gene3D" id="3.20.20.370">
    <property type="entry name" value="Glycoside hydrolase/deacetylase"/>
    <property type="match status" value="1"/>
</dbReference>
<proteinExistence type="predicted"/>
<evidence type="ECO:0000259" key="5">
    <source>
        <dbReference type="PROSITE" id="PS51677"/>
    </source>
</evidence>
<dbReference type="Proteomes" id="UP000238180">
    <property type="component" value="Unassembled WGS sequence"/>
</dbReference>
<dbReference type="SUPFAM" id="SSF88713">
    <property type="entry name" value="Glycoside hydrolase/deacetylase"/>
    <property type="match status" value="1"/>
</dbReference>
<keyword evidence="3 6" id="KW-0378">Hydrolase</keyword>
<evidence type="ECO:0000256" key="2">
    <source>
        <dbReference type="ARBA" id="ARBA00022729"/>
    </source>
</evidence>
<gene>
    <name evidence="6" type="primary">pgdA_1</name>
    <name evidence="6" type="ORF">FLACOL_00153</name>
</gene>
<dbReference type="EC" id="3.5.1.104" evidence="6"/>
<dbReference type="InterPro" id="IPR011330">
    <property type="entry name" value="Glyco_hydro/deAcase_b/a-brl"/>
</dbReference>
<reference evidence="6 7" key="1">
    <citation type="submission" date="2018-02" db="EMBL/GenBank/DDBJ databases">
        <authorList>
            <person name="Cohen D.B."/>
            <person name="Kent A.D."/>
        </authorList>
    </citation>
    <scope>NUCLEOTIDE SEQUENCE [LARGE SCALE GENOMIC DNA]</scope>
    <source>
        <strain evidence="6">CIP109753</strain>
    </source>
</reference>
<dbReference type="PROSITE" id="PS51677">
    <property type="entry name" value="NODB"/>
    <property type="match status" value="1"/>
</dbReference>
<evidence type="ECO:0000256" key="4">
    <source>
        <dbReference type="ARBA" id="ARBA00023277"/>
    </source>
</evidence>
<accession>A0A2N9P760</accession>
<keyword evidence="1" id="KW-0479">Metal-binding</keyword>